<evidence type="ECO:0000256" key="1">
    <source>
        <dbReference type="SAM" id="Phobius"/>
    </source>
</evidence>
<feature type="transmembrane region" description="Helical" evidence="1">
    <location>
        <begin position="273"/>
        <end position="295"/>
    </location>
</feature>
<dbReference type="Proteomes" id="UP000005240">
    <property type="component" value="Unassembled WGS sequence"/>
</dbReference>
<evidence type="ECO:0000313" key="4">
    <source>
        <dbReference type="Proteomes" id="UP000005240"/>
    </source>
</evidence>
<organism evidence="2">
    <name type="scientific">Puccinia triticina (isolate 1-1 / race 1 (BBBD))</name>
    <name type="common">Brown leaf rust fungus</name>
    <dbReference type="NCBI Taxonomy" id="630390"/>
    <lineage>
        <taxon>Eukaryota</taxon>
        <taxon>Fungi</taxon>
        <taxon>Dikarya</taxon>
        <taxon>Basidiomycota</taxon>
        <taxon>Pucciniomycotina</taxon>
        <taxon>Pucciniomycetes</taxon>
        <taxon>Pucciniales</taxon>
        <taxon>Pucciniaceae</taxon>
        <taxon>Puccinia</taxon>
    </lineage>
</organism>
<keyword evidence="1" id="KW-1133">Transmembrane helix</keyword>
<sequence>MPKQDFKSGPLLGSDNKDIIGLVLNYILTSSSRPSTENIPAVIRDFLKSRFVSSTHAVAGPETSHLVTLGLIICFLSFIFQLTWFTIGLRYSKLSNSHWVFRNNERGLFVPNTRFLMAILGAIFTLLLVSETVLLILDMNGFALDSNGCHCGCLAGYMFGEWEAVFTPHIHKFLTAYLESLWDANWLKDFRFLLYSRLAWFFGFICISLPLYYTYFRMIQKMKMYRRSITPKSISSLGQPFSAEENGYRVRCHSPSSQFSTFWGFIVSDSTHLILASLLSLVHALVEVTLMIRFICLLKKSGNVSAQVTLLTKTAVTNNFIFAFTGLLPSWMFFARSRLNHKTDAPTGTSTHTPQLNPRVNPMRSVTNDLFDSWTITPSVMGELHQIPEVMKQESYFVVARPRLKHFPDISSVKQFCPQDVSKMVVDELHPKGIV</sequence>
<reference evidence="2" key="1">
    <citation type="submission" date="2009-11" db="EMBL/GenBank/DDBJ databases">
        <authorList>
            <consortium name="The Broad Institute Genome Sequencing Platform"/>
            <person name="Ward D."/>
            <person name="Feldgarden M."/>
            <person name="Earl A."/>
            <person name="Young S.K."/>
            <person name="Zeng Q."/>
            <person name="Koehrsen M."/>
            <person name="Alvarado L."/>
            <person name="Berlin A."/>
            <person name="Bochicchio J."/>
            <person name="Borenstein D."/>
            <person name="Chapman S.B."/>
            <person name="Chen Z."/>
            <person name="Engels R."/>
            <person name="Freedman E."/>
            <person name="Gellesch M."/>
            <person name="Goldberg J."/>
            <person name="Griggs A."/>
            <person name="Gujja S."/>
            <person name="Heilman E."/>
            <person name="Heiman D."/>
            <person name="Hepburn T."/>
            <person name="Howarth C."/>
            <person name="Jen D."/>
            <person name="Larson L."/>
            <person name="Lewis B."/>
            <person name="Mehta T."/>
            <person name="Park D."/>
            <person name="Pearson M."/>
            <person name="Roberts A."/>
            <person name="Saif S."/>
            <person name="Shea T."/>
            <person name="Shenoy N."/>
            <person name="Sisk P."/>
            <person name="Stolte C."/>
            <person name="Sykes S."/>
            <person name="Thomson T."/>
            <person name="Walk T."/>
            <person name="White J."/>
            <person name="Yandava C."/>
            <person name="Izard J."/>
            <person name="Baranova O.V."/>
            <person name="Blanton J.M."/>
            <person name="Tanner A.C."/>
            <person name="Dewhirst F.E."/>
            <person name="Haas B."/>
            <person name="Nusbaum C."/>
            <person name="Birren B."/>
        </authorList>
    </citation>
    <scope>NUCLEOTIDE SEQUENCE [LARGE SCALE GENOMIC DNA]</scope>
    <source>
        <strain evidence="2">1-1 BBBD Race 1</strain>
    </source>
</reference>
<feature type="transmembrane region" description="Helical" evidence="1">
    <location>
        <begin position="66"/>
        <end position="87"/>
    </location>
</feature>
<reference evidence="3 4" key="3">
    <citation type="journal article" date="2017" name="G3 (Bethesda)">
        <title>Comparative analysis highlights variable genome content of wheat rusts and divergence of the mating loci.</title>
        <authorList>
            <person name="Cuomo C.A."/>
            <person name="Bakkeren G."/>
            <person name="Khalil H.B."/>
            <person name="Panwar V."/>
            <person name="Joly D."/>
            <person name="Linning R."/>
            <person name="Sakthikumar S."/>
            <person name="Song X."/>
            <person name="Adiconis X."/>
            <person name="Fan L."/>
            <person name="Goldberg J.M."/>
            <person name="Levin J.Z."/>
            <person name="Young S."/>
            <person name="Zeng Q."/>
            <person name="Anikster Y."/>
            <person name="Bruce M."/>
            <person name="Wang M."/>
            <person name="Yin C."/>
            <person name="McCallum B."/>
            <person name="Szabo L.J."/>
            <person name="Hulbert S."/>
            <person name="Chen X."/>
            <person name="Fellers J.P."/>
        </authorList>
    </citation>
    <scope>NUCLEOTIDE SEQUENCE</scope>
    <source>
        <strain evidence="4">Isolate 1-1 / race 1 (BBBD)</strain>
        <strain evidence="3">isolate 1-1 / race 1 (BBBD)</strain>
    </source>
</reference>
<keyword evidence="4" id="KW-1185">Reference proteome</keyword>
<feature type="transmembrane region" description="Helical" evidence="1">
    <location>
        <begin position="198"/>
        <end position="216"/>
    </location>
</feature>
<reference evidence="2" key="2">
    <citation type="submission" date="2016-05" db="EMBL/GenBank/DDBJ databases">
        <title>Comparative analysis highlights variable genome content of wheat rusts and divergence of the mating loci.</title>
        <authorList>
            <person name="Cuomo C.A."/>
            <person name="Bakkeren G."/>
            <person name="Szabo L."/>
            <person name="Khalil H."/>
            <person name="Joly D."/>
            <person name="Goldberg J."/>
            <person name="Young S."/>
            <person name="Zeng Q."/>
            <person name="Fellers J."/>
        </authorList>
    </citation>
    <scope>NUCLEOTIDE SEQUENCE [LARGE SCALE GENOMIC DNA]</scope>
    <source>
        <strain evidence="2">1-1 BBBD Race 1</strain>
    </source>
</reference>
<reference evidence="3" key="4">
    <citation type="submission" date="2025-05" db="UniProtKB">
        <authorList>
            <consortium name="EnsemblFungi"/>
        </authorList>
    </citation>
    <scope>IDENTIFICATION</scope>
    <source>
        <strain evidence="3">isolate 1-1 / race 1 (BBBD)</strain>
    </source>
</reference>
<evidence type="ECO:0000313" key="2">
    <source>
        <dbReference type="EMBL" id="OAV90422.1"/>
    </source>
</evidence>
<dbReference type="EMBL" id="ADAS02000101">
    <property type="protein sequence ID" value="OAV90422.1"/>
    <property type="molecule type" value="Genomic_DNA"/>
</dbReference>
<name>A0A180GDK6_PUCT1</name>
<protein>
    <submittedName>
        <fullName evidence="2 3">Uncharacterized protein</fullName>
    </submittedName>
</protein>
<gene>
    <name evidence="2" type="ORF">PTTG_28316</name>
</gene>
<dbReference type="AlphaFoldDB" id="A0A180GDK6"/>
<dbReference type="OrthoDB" id="2498195at2759"/>
<evidence type="ECO:0000313" key="3">
    <source>
        <dbReference type="EnsemblFungi" id="PTTG_28316-t43_1-p1"/>
    </source>
</evidence>
<keyword evidence="1" id="KW-0812">Transmembrane</keyword>
<feature type="transmembrane region" description="Helical" evidence="1">
    <location>
        <begin position="115"/>
        <end position="137"/>
    </location>
</feature>
<accession>A0A180GDK6</accession>
<keyword evidence="1" id="KW-0472">Membrane</keyword>
<feature type="transmembrane region" description="Helical" evidence="1">
    <location>
        <begin position="315"/>
        <end position="334"/>
    </location>
</feature>
<proteinExistence type="predicted"/>
<dbReference type="VEuPathDB" id="FungiDB:PTTG_28316"/>
<dbReference type="EnsemblFungi" id="PTTG_28316-t43_1">
    <property type="protein sequence ID" value="PTTG_28316-t43_1-p1"/>
    <property type="gene ID" value="PTTG_28316"/>
</dbReference>